<feature type="domain" description="NodB homology" evidence="2">
    <location>
        <begin position="107"/>
        <end position="290"/>
    </location>
</feature>
<reference evidence="4" key="1">
    <citation type="journal article" date="2019" name="Int. J. Syst. Evol. Microbiol.">
        <title>The Global Catalogue of Microorganisms (GCM) 10K type strain sequencing project: providing services to taxonomists for standard genome sequencing and annotation.</title>
        <authorList>
            <consortium name="The Broad Institute Genomics Platform"/>
            <consortium name="The Broad Institute Genome Sequencing Center for Infectious Disease"/>
            <person name="Wu L."/>
            <person name="Ma J."/>
        </authorList>
    </citation>
    <scope>NUCLEOTIDE SEQUENCE [LARGE SCALE GENOMIC DNA]</scope>
    <source>
        <strain evidence="4">JCM 1417</strain>
    </source>
</reference>
<keyword evidence="1" id="KW-0472">Membrane</keyword>
<protein>
    <submittedName>
        <fullName evidence="3">Delta-lactam-biosynthetic de-N-acetylase</fullName>
    </submittedName>
</protein>
<dbReference type="Proteomes" id="UP001501047">
    <property type="component" value="Unassembled WGS sequence"/>
</dbReference>
<dbReference type="Pfam" id="PF01522">
    <property type="entry name" value="Polysacc_deac_1"/>
    <property type="match status" value="1"/>
</dbReference>
<dbReference type="PROSITE" id="PS51677">
    <property type="entry name" value="NODB"/>
    <property type="match status" value="1"/>
</dbReference>
<dbReference type="PANTHER" id="PTHR10587">
    <property type="entry name" value="GLYCOSYL TRANSFERASE-RELATED"/>
    <property type="match status" value="1"/>
</dbReference>
<evidence type="ECO:0000313" key="3">
    <source>
        <dbReference type="EMBL" id="GAA0766156.1"/>
    </source>
</evidence>
<sequence length="293" mass="33683">MNKKVNIIIFIALLIIVFIGILEYEIIENTSIKSDYTTEEEINQETTTDNEKKEFLNKIIDTSSLDNEKTAWWFNPNKDHTTPGINDNLNYDLHEYDAHYVRNTDKKVLHLTFDVGYENGYTTQILDILKANNVKAIFFATLPYLNDNPGIIKRMVEEGHTVGNHTSSHLSMPSLADDEKKFNEEIKDVENKFKDITGKDIPPYFRPPMGEYSQKSLAMTKNLGYKSIFWSFAYVDWDPNNQPNPIEAKKIILNGLHNGAILLIHAVSKTNTEILDSVIKDVKNQGYEFELLD</sequence>
<feature type="transmembrane region" description="Helical" evidence="1">
    <location>
        <begin position="7"/>
        <end position="27"/>
    </location>
</feature>
<dbReference type="CDD" id="cd10948">
    <property type="entry name" value="CE4_BsPdaA_like"/>
    <property type="match status" value="1"/>
</dbReference>
<evidence type="ECO:0000259" key="2">
    <source>
        <dbReference type="PROSITE" id="PS51677"/>
    </source>
</evidence>
<evidence type="ECO:0000313" key="4">
    <source>
        <dbReference type="Proteomes" id="UP001501047"/>
    </source>
</evidence>
<dbReference type="Gene3D" id="3.20.20.370">
    <property type="entry name" value="Glycoside hydrolase/deacetylase"/>
    <property type="match status" value="1"/>
</dbReference>
<name>A0ABP3VUX2_CLOSU</name>
<dbReference type="PANTHER" id="PTHR10587:SF78">
    <property type="entry name" value="PEPTIDOGLYCAN-N-ACETYLMURAMIC ACID DEACETYLASE PDAA"/>
    <property type="match status" value="1"/>
</dbReference>
<dbReference type="InterPro" id="IPR050248">
    <property type="entry name" value="Polysacc_deacetylase_ArnD"/>
</dbReference>
<evidence type="ECO:0000256" key="1">
    <source>
        <dbReference type="SAM" id="Phobius"/>
    </source>
</evidence>
<comment type="caution">
    <text evidence="3">The sequence shown here is derived from an EMBL/GenBank/DDBJ whole genome shotgun (WGS) entry which is preliminary data.</text>
</comment>
<dbReference type="EMBL" id="BAAACI010000001">
    <property type="protein sequence ID" value="GAA0766156.1"/>
    <property type="molecule type" value="Genomic_DNA"/>
</dbReference>
<dbReference type="InterPro" id="IPR014235">
    <property type="entry name" value="Spore_PdaA"/>
</dbReference>
<keyword evidence="4" id="KW-1185">Reference proteome</keyword>
<dbReference type="SUPFAM" id="SSF88713">
    <property type="entry name" value="Glycoside hydrolase/deacetylase"/>
    <property type="match status" value="1"/>
</dbReference>
<organism evidence="3 4">
    <name type="scientific">Clostridium subterminale</name>
    <dbReference type="NCBI Taxonomy" id="1550"/>
    <lineage>
        <taxon>Bacteria</taxon>
        <taxon>Bacillati</taxon>
        <taxon>Bacillota</taxon>
        <taxon>Clostridia</taxon>
        <taxon>Eubacteriales</taxon>
        <taxon>Clostridiaceae</taxon>
        <taxon>Clostridium</taxon>
    </lineage>
</organism>
<keyword evidence="1" id="KW-0812">Transmembrane</keyword>
<dbReference type="InterPro" id="IPR002509">
    <property type="entry name" value="NODB_dom"/>
</dbReference>
<accession>A0ABP3VUX2</accession>
<proteinExistence type="predicted"/>
<gene>
    <name evidence="3" type="primary">pdaA_1</name>
    <name evidence="3" type="ORF">GCM10008908_03540</name>
</gene>
<keyword evidence="1" id="KW-1133">Transmembrane helix</keyword>
<dbReference type="InterPro" id="IPR011330">
    <property type="entry name" value="Glyco_hydro/deAcase_b/a-brl"/>
</dbReference>
<dbReference type="RefSeq" id="WP_343823064.1">
    <property type="nucleotide sequence ID" value="NZ_BAAACI010000001.1"/>
</dbReference>
<dbReference type="NCBIfam" id="TIGR02884">
    <property type="entry name" value="spore_pdaA"/>
    <property type="match status" value="1"/>
</dbReference>